<keyword evidence="2" id="KW-1185">Reference proteome</keyword>
<sequence>MLLGALKSVRTMVAIMPLSEGTSRAVVDCFRSIDVPLHQRSCKSSEELSAVWMECEATILGTMGTVLKGSISQDNWPHDVIRWAVKKACDAVDHAINVSIVQDMQYHSHASVVSIALWCLIEVLDGAEKLPGEFADSVNMAAQQAVQHLSAVQDLPFARMALSNAVRLFEKVHGPCAAPEWAMA</sequence>
<comment type="caution">
    <text evidence="1">The sequence shown here is derived from an EMBL/GenBank/DDBJ whole genome shotgun (WGS) entry which is preliminary data.</text>
</comment>
<accession>A0ABN9TS18</accession>
<evidence type="ECO:0000313" key="2">
    <source>
        <dbReference type="Proteomes" id="UP001189429"/>
    </source>
</evidence>
<evidence type="ECO:0000313" key="1">
    <source>
        <dbReference type="EMBL" id="CAK0848598.1"/>
    </source>
</evidence>
<dbReference type="EMBL" id="CAUYUJ010014991">
    <property type="protein sequence ID" value="CAK0848598.1"/>
    <property type="molecule type" value="Genomic_DNA"/>
</dbReference>
<proteinExistence type="predicted"/>
<dbReference type="Proteomes" id="UP001189429">
    <property type="component" value="Unassembled WGS sequence"/>
</dbReference>
<protein>
    <submittedName>
        <fullName evidence="1">Uncharacterized protein</fullName>
    </submittedName>
</protein>
<name>A0ABN9TS18_9DINO</name>
<reference evidence="1" key="1">
    <citation type="submission" date="2023-10" db="EMBL/GenBank/DDBJ databases">
        <authorList>
            <person name="Chen Y."/>
            <person name="Shah S."/>
            <person name="Dougan E. K."/>
            <person name="Thang M."/>
            <person name="Chan C."/>
        </authorList>
    </citation>
    <scope>NUCLEOTIDE SEQUENCE [LARGE SCALE GENOMIC DNA]</scope>
</reference>
<gene>
    <name evidence="1" type="ORF">PCOR1329_LOCUS41495</name>
</gene>
<organism evidence="1 2">
    <name type="scientific">Prorocentrum cordatum</name>
    <dbReference type="NCBI Taxonomy" id="2364126"/>
    <lineage>
        <taxon>Eukaryota</taxon>
        <taxon>Sar</taxon>
        <taxon>Alveolata</taxon>
        <taxon>Dinophyceae</taxon>
        <taxon>Prorocentrales</taxon>
        <taxon>Prorocentraceae</taxon>
        <taxon>Prorocentrum</taxon>
    </lineage>
</organism>